<evidence type="ECO:0000256" key="1">
    <source>
        <dbReference type="SAM" id="MobiDB-lite"/>
    </source>
</evidence>
<name>A0AAV4VS54_CAEEX</name>
<proteinExistence type="predicted"/>
<dbReference type="EMBL" id="BPLR01015050">
    <property type="protein sequence ID" value="GIY73237.1"/>
    <property type="molecule type" value="Genomic_DNA"/>
</dbReference>
<evidence type="ECO:0000313" key="2">
    <source>
        <dbReference type="EMBL" id="GIY73237.1"/>
    </source>
</evidence>
<comment type="caution">
    <text evidence="2">The sequence shown here is derived from an EMBL/GenBank/DDBJ whole genome shotgun (WGS) entry which is preliminary data.</text>
</comment>
<feature type="compositionally biased region" description="Basic and acidic residues" evidence="1">
    <location>
        <begin position="65"/>
        <end position="75"/>
    </location>
</feature>
<accession>A0AAV4VS54</accession>
<protein>
    <submittedName>
        <fullName evidence="2">Uncharacterized protein</fullName>
    </submittedName>
</protein>
<dbReference type="Proteomes" id="UP001054945">
    <property type="component" value="Unassembled WGS sequence"/>
</dbReference>
<organism evidence="2 3">
    <name type="scientific">Caerostris extrusa</name>
    <name type="common">Bark spider</name>
    <name type="synonym">Caerostris bankana</name>
    <dbReference type="NCBI Taxonomy" id="172846"/>
    <lineage>
        <taxon>Eukaryota</taxon>
        <taxon>Metazoa</taxon>
        <taxon>Ecdysozoa</taxon>
        <taxon>Arthropoda</taxon>
        <taxon>Chelicerata</taxon>
        <taxon>Arachnida</taxon>
        <taxon>Araneae</taxon>
        <taxon>Araneomorphae</taxon>
        <taxon>Entelegynae</taxon>
        <taxon>Araneoidea</taxon>
        <taxon>Araneidae</taxon>
        <taxon>Caerostris</taxon>
    </lineage>
</organism>
<evidence type="ECO:0000313" key="3">
    <source>
        <dbReference type="Proteomes" id="UP001054945"/>
    </source>
</evidence>
<sequence>MELLGIDNSSRRPSAISLRGSSPNRANNGDHLRPNGFGHRRSRSRSPGRGRSPSPRLRARSPTPMEDHLLLERWT</sequence>
<feature type="compositionally biased region" description="Basic residues" evidence="1">
    <location>
        <begin position="38"/>
        <end position="48"/>
    </location>
</feature>
<dbReference type="AlphaFoldDB" id="A0AAV4VS54"/>
<keyword evidence="3" id="KW-1185">Reference proteome</keyword>
<feature type="compositionally biased region" description="Low complexity" evidence="1">
    <location>
        <begin position="49"/>
        <end position="62"/>
    </location>
</feature>
<feature type="region of interest" description="Disordered" evidence="1">
    <location>
        <begin position="1"/>
        <end position="75"/>
    </location>
</feature>
<gene>
    <name evidence="2" type="ORF">CEXT_698431</name>
</gene>
<reference evidence="2 3" key="1">
    <citation type="submission" date="2021-06" db="EMBL/GenBank/DDBJ databases">
        <title>Caerostris extrusa draft genome.</title>
        <authorList>
            <person name="Kono N."/>
            <person name="Arakawa K."/>
        </authorList>
    </citation>
    <scope>NUCLEOTIDE SEQUENCE [LARGE SCALE GENOMIC DNA]</scope>
</reference>